<dbReference type="SUPFAM" id="SSF53474">
    <property type="entry name" value="alpha/beta-Hydrolases"/>
    <property type="match status" value="1"/>
</dbReference>
<dbReference type="AlphaFoldDB" id="A0A0U4C8T9"/>
<organism evidence="2 3">
    <name type="scientific">Aeromicrobium erythreum</name>
    <dbReference type="NCBI Taxonomy" id="2041"/>
    <lineage>
        <taxon>Bacteria</taxon>
        <taxon>Bacillati</taxon>
        <taxon>Actinomycetota</taxon>
        <taxon>Actinomycetes</taxon>
        <taxon>Propionibacteriales</taxon>
        <taxon>Nocardioidaceae</taxon>
        <taxon>Aeromicrobium</taxon>
    </lineage>
</organism>
<dbReference type="Gene3D" id="3.40.50.1820">
    <property type="entry name" value="alpha/beta hydrolase"/>
    <property type="match status" value="1"/>
</dbReference>
<dbReference type="STRING" id="2041.AERYTH_07105"/>
<evidence type="ECO:0000313" key="3">
    <source>
        <dbReference type="Proteomes" id="UP000067689"/>
    </source>
</evidence>
<dbReference type="KEGG" id="aer:AERYTH_07105"/>
<dbReference type="GO" id="GO:0003824">
    <property type="term" value="F:catalytic activity"/>
    <property type="evidence" value="ECO:0007669"/>
    <property type="project" value="UniProtKB-ARBA"/>
</dbReference>
<dbReference type="PATRIC" id="fig|2041.4.peg.1494"/>
<dbReference type="PANTHER" id="PTHR43433">
    <property type="entry name" value="HYDROLASE, ALPHA/BETA FOLD FAMILY PROTEIN"/>
    <property type="match status" value="1"/>
</dbReference>
<dbReference type="InterPro" id="IPR050471">
    <property type="entry name" value="AB_hydrolase"/>
</dbReference>
<accession>A0A0U4C8T9</accession>
<reference evidence="2 3" key="1">
    <citation type="journal article" date="1991" name="Int. J. Syst. Bacteriol.">
        <title>Description of the erythromycin-producing bacterium Arthrobacter sp. strain NRRL B-3381 as Aeromicrobium erythreum gen. nov., sp. nov.</title>
        <authorList>
            <person name="Miller E.S."/>
            <person name="Woese C.R."/>
            <person name="Brenner S."/>
        </authorList>
    </citation>
    <scope>NUCLEOTIDE SEQUENCE [LARGE SCALE GENOMIC DNA]</scope>
    <source>
        <strain evidence="2 3">AR18</strain>
    </source>
</reference>
<name>A0A0U4C8T9_9ACTN</name>
<sequence>MGLAHGASGDVDANFSPLLDALGDRWSFVGSRYPGTGGSGPLDDLPSVLRPEVLADRLVEALDAEGHQRVPVAGVSFGCSVAIQAALRHPDRVSALVLTVGFARPDVQLRQMLGTWEQLAGGPPERLGAFLLSQLGSPDGLAELDRAGTFASDALDAGRGVNPSGLAHLRAATQVDLQDRLAEVRVPTLVVVAGADRVVLPATTRELAAGIPGAELLEYPAAGHAFTAKEGVVWARDVEAFLSRVDDRPAAL</sequence>
<dbReference type="PANTHER" id="PTHR43433:SF5">
    <property type="entry name" value="AB HYDROLASE-1 DOMAIN-CONTAINING PROTEIN"/>
    <property type="match status" value="1"/>
</dbReference>
<feature type="domain" description="AB hydrolase-1" evidence="1">
    <location>
        <begin position="4"/>
        <end position="225"/>
    </location>
</feature>
<dbReference type="InterPro" id="IPR029058">
    <property type="entry name" value="AB_hydrolase_fold"/>
</dbReference>
<proteinExistence type="predicted"/>
<dbReference type="Pfam" id="PF00561">
    <property type="entry name" value="Abhydrolase_1"/>
    <property type="match status" value="1"/>
</dbReference>
<dbReference type="InterPro" id="IPR000073">
    <property type="entry name" value="AB_hydrolase_1"/>
</dbReference>
<keyword evidence="3" id="KW-1185">Reference proteome</keyword>
<dbReference type="PRINTS" id="PR00111">
    <property type="entry name" value="ABHYDROLASE"/>
</dbReference>
<evidence type="ECO:0000259" key="1">
    <source>
        <dbReference type="Pfam" id="PF00561"/>
    </source>
</evidence>
<dbReference type="Proteomes" id="UP000067689">
    <property type="component" value="Chromosome"/>
</dbReference>
<evidence type="ECO:0000313" key="2">
    <source>
        <dbReference type="EMBL" id="ALX04475.1"/>
    </source>
</evidence>
<protein>
    <recommendedName>
        <fullName evidence="1">AB hydrolase-1 domain-containing protein</fullName>
    </recommendedName>
</protein>
<dbReference type="EMBL" id="CP011502">
    <property type="protein sequence ID" value="ALX04475.1"/>
    <property type="molecule type" value="Genomic_DNA"/>
</dbReference>
<gene>
    <name evidence="2" type="ORF">AERYTH_07105</name>
</gene>